<protein>
    <submittedName>
        <fullName evidence="2">Uncharacterized protein</fullName>
    </submittedName>
</protein>
<dbReference type="AlphaFoldDB" id="A0A9D1SLA2"/>
<evidence type="ECO:0000313" key="3">
    <source>
        <dbReference type="Proteomes" id="UP000824099"/>
    </source>
</evidence>
<reference evidence="2" key="1">
    <citation type="submission" date="2020-10" db="EMBL/GenBank/DDBJ databases">
        <authorList>
            <person name="Gilroy R."/>
        </authorList>
    </citation>
    <scope>NUCLEOTIDE SEQUENCE</scope>
    <source>
        <strain evidence="2">CHK160-1198</strain>
    </source>
</reference>
<reference evidence="2" key="2">
    <citation type="journal article" date="2021" name="PeerJ">
        <title>Extensive microbial diversity within the chicken gut microbiome revealed by metagenomics and culture.</title>
        <authorList>
            <person name="Gilroy R."/>
            <person name="Ravi A."/>
            <person name="Getino M."/>
            <person name="Pursley I."/>
            <person name="Horton D.L."/>
            <person name="Alikhan N.F."/>
            <person name="Baker D."/>
            <person name="Gharbi K."/>
            <person name="Hall N."/>
            <person name="Watson M."/>
            <person name="Adriaenssens E.M."/>
            <person name="Foster-Nyarko E."/>
            <person name="Jarju S."/>
            <person name="Secka A."/>
            <person name="Antonio M."/>
            <person name="Oren A."/>
            <person name="Chaudhuri R.R."/>
            <person name="La Ragione R."/>
            <person name="Hildebrand F."/>
            <person name="Pallen M.J."/>
        </authorList>
    </citation>
    <scope>NUCLEOTIDE SEQUENCE</scope>
    <source>
        <strain evidence="2">CHK160-1198</strain>
    </source>
</reference>
<keyword evidence="1" id="KW-0812">Transmembrane</keyword>
<keyword evidence="1" id="KW-0472">Membrane</keyword>
<dbReference type="EMBL" id="DVNI01000026">
    <property type="protein sequence ID" value="HIU63757.1"/>
    <property type="molecule type" value="Genomic_DNA"/>
</dbReference>
<dbReference type="Proteomes" id="UP000824099">
    <property type="component" value="Unassembled WGS sequence"/>
</dbReference>
<proteinExistence type="predicted"/>
<name>A0A9D1SLA2_9FIRM</name>
<sequence>MPSNIKSVCEHIKNVRKSLKSAEDSFRSNNDMRGELDLMLAEAEMQHLREKRGFGFKWTRQKLAFAFAVLLTLTGTGGWLWAKQAFVQPGMPTQVATETQSARGKPIVQEKAVNQAEQAPKNSELPLPTKLEQPQPIGGEIVYKEKNKIEPSLPVPDAEIRNLVRAARKTLSESN</sequence>
<organism evidence="2 3">
    <name type="scientific">Candidatus Avacidaminococcus intestinavium</name>
    <dbReference type="NCBI Taxonomy" id="2840684"/>
    <lineage>
        <taxon>Bacteria</taxon>
        <taxon>Bacillati</taxon>
        <taxon>Bacillota</taxon>
        <taxon>Negativicutes</taxon>
        <taxon>Acidaminococcales</taxon>
        <taxon>Acidaminococcaceae</taxon>
        <taxon>Acidaminococcaceae incertae sedis</taxon>
        <taxon>Candidatus Avacidaminococcus</taxon>
    </lineage>
</organism>
<feature type="transmembrane region" description="Helical" evidence="1">
    <location>
        <begin position="63"/>
        <end position="82"/>
    </location>
</feature>
<evidence type="ECO:0000313" key="2">
    <source>
        <dbReference type="EMBL" id="HIU63757.1"/>
    </source>
</evidence>
<gene>
    <name evidence="2" type="ORF">IAB06_01775</name>
</gene>
<accession>A0A9D1SLA2</accession>
<evidence type="ECO:0000256" key="1">
    <source>
        <dbReference type="SAM" id="Phobius"/>
    </source>
</evidence>
<keyword evidence="1" id="KW-1133">Transmembrane helix</keyword>
<comment type="caution">
    <text evidence="2">The sequence shown here is derived from an EMBL/GenBank/DDBJ whole genome shotgun (WGS) entry which is preliminary data.</text>
</comment>